<dbReference type="AlphaFoldDB" id="A0AAN8PX85"/>
<organism evidence="2 3">
    <name type="scientific">Patella caerulea</name>
    <name type="common">Rayed Mediterranean limpet</name>
    <dbReference type="NCBI Taxonomy" id="87958"/>
    <lineage>
        <taxon>Eukaryota</taxon>
        <taxon>Metazoa</taxon>
        <taxon>Spiralia</taxon>
        <taxon>Lophotrochozoa</taxon>
        <taxon>Mollusca</taxon>
        <taxon>Gastropoda</taxon>
        <taxon>Patellogastropoda</taxon>
        <taxon>Patelloidea</taxon>
        <taxon>Patellidae</taxon>
        <taxon>Patella</taxon>
    </lineage>
</organism>
<dbReference type="Proteomes" id="UP001347796">
    <property type="component" value="Unassembled WGS sequence"/>
</dbReference>
<dbReference type="PANTHER" id="PTHR35270">
    <property type="entry name" value="FUSELESS, ISOFORM A"/>
    <property type="match status" value="1"/>
</dbReference>
<evidence type="ECO:0000313" key="2">
    <source>
        <dbReference type="EMBL" id="KAK6181076.1"/>
    </source>
</evidence>
<evidence type="ECO:0000256" key="1">
    <source>
        <dbReference type="SAM" id="Phobius"/>
    </source>
</evidence>
<feature type="transmembrane region" description="Helical" evidence="1">
    <location>
        <begin position="206"/>
        <end position="230"/>
    </location>
</feature>
<feature type="transmembrane region" description="Helical" evidence="1">
    <location>
        <begin position="100"/>
        <end position="127"/>
    </location>
</feature>
<feature type="transmembrane region" description="Helical" evidence="1">
    <location>
        <begin position="242"/>
        <end position="264"/>
    </location>
</feature>
<proteinExistence type="predicted"/>
<feature type="transmembrane region" description="Helical" evidence="1">
    <location>
        <begin position="284"/>
        <end position="303"/>
    </location>
</feature>
<gene>
    <name evidence="2" type="ORF">SNE40_009011</name>
</gene>
<dbReference type="InterPro" id="IPR032751">
    <property type="entry name" value="Fuseless"/>
</dbReference>
<feature type="transmembrane region" description="Helical" evidence="1">
    <location>
        <begin position="42"/>
        <end position="62"/>
    </location>
</feature>
<comment type="caution">
    <text evidence="2">The sequence shown here is derived from an EMBL/GenBank/DDBJ whole genome shotgun (WGS) entry which is preliminary data.</text>
</comment>
<name>A0AAN8PX85_PATCE</name>
<accession>A0AAN8PX85</accession>
<feature type="transmembrane region" description="Helical" evidence="1">
    <location>
        <begin position="74"/>
        <end position="94"/>
    </location>
</feature>
<keyword evidence="1" id="KW-0472">Membrane</keyword>
<keyword evidence="1" id="KW-0812">Transmembrane</keyword>
<feature type="transmembrane region" description="Helical" evidence="1">
    <location>
        <begin position="167"/>
        <end position="186"/>
    </location>
</feature>
<keyword evidence="3" id="KW-1185">Reference proteome</keyword>
<protein>
    <submittedName>
        <fullName evidence="2">Uncharacterized protein</fullName>
    </submittedName>
</protein>
<keyword evidence="1" id="KW-1133">Transmembrane helix</keyword>
<dbReference type="Pfam" id="PF15993">
    <property type="entry name" value="Fuseless"/>
    <property type="match status" value="1"/>
</dbReference>
<sequence length="368" mass="41446">METYILVLDSFLSLLLFGPLVAAFWRGTWGLLDIYMLPDNQVLSLCASLVWGLLVYLAVVILQSPMMSLNKKMGSPVFYIVSRLHSYILSIAIVNHWRGIWGLLNMTGATFLSAGLTLGVSTTFLVLCRGMCNTVSAPLLTISDIGREEFFRITTVFKTQPRASLRFYMDSCFSVVIIIGFVIAKWRGMWTLIDLLLTPDDAIRSAWLSVIAGNILAVLLFIIQWPVMYLANKLRRLKQTTLTFFMLLFIEDILSFLGFVASNLVWRGFWNLQDQCLLVHNKELSNWVSHGVAVVILMAVLHYNMVMQAGLGTDGDIINSEDTTFFETKFITNFIQHSSRTYDLGADPPTIDVPQTAVFKIETISLPI</sequence>
<dbReference type="EMBL" id="JAZGQO010000007">
    <property type="protein sequence ID" value="KAK6181076.1"/>
    <property type="molecule type" value="Genomic_DNA"/>
</dbReference>
<dbReference type="PANTHER" id="PTHR35270:SF2">
    <property type="entry name" value="FUSELESS, ISOFORM A"/>
    <property type="match status" value="1"/>
</dbReference>
<evidence type="ECO:0000313" key="3">
    <source>
        <dbReference type="Proteomes" id="UP001347796"/>
    </source>
</evidence>
<reference evidence="2 3" key="1">
    <citation type="submission" date="2024-01" db="EMBL/GenBank/DDBJ databases">
        <title>The genome of the rayed Mediterranean limpet Patella caerulea (Linnaeus, 1758).</title>
        <authorList>
            <person name="Anh-Thu Weber A."/>
            <person name="Halstead-Nussloch G."/>
        </authorList>
    </citation>
    <scope>NUCLEOTIDE SEQUENCE [LARGE SCALE GENOMIC DNA]</scope>
    <source>
        <strain evidence="2">AATW-2023a</strain>
        <tissue evidence="2">Whole specimen</tissue>
    </source>
</reference>